<reference evidence="1" key="1">
    <citation type="submission" date="2021-03" db="EMBL/GenBank/DDBJ databases">
        <title>Draft genome sequence of rust myrtle Austropuccinia psidii MF-1, a brazilian biotype.</title>
        <authorList>
            <person name="Quecine M.C."/>
            <person name="Pachon D.M.R."/>
            <person name="Bonatelli M.L."/>
            <person name="Correr F.H."/>
            <person name="Franceschini L.M."/>
            <person name="Leite T.F."/>
            <person name="Margarido G.R.A."/>
            <person name="Almeida C.A."/>
            <person name="Ferrarezi J.A."/>
            <person name="Labate C.A."/>
        </authorList>
    </citation>
    <scope>NUCLEOTIDE SEQUENCE</scope>
    <source>
        <strain evidence="1">MF-1</strain>
    </source>
</reference>
<evidence type="ECO:0000313" key="1">
    <source>
        <dbReference type="EMBL" id="MBW0570825.1"/>
    </source>
</evidence>
<dbReference type="Proteomes" id="UP000765509">
    <property type="component" value="Unassembled WGS sequence"/>
</dbReference>
<comment type="caution">
    <text evidence="1">The sequence shown here is derived from an EMBL/GenBank/DDBJ whole genome shotgun (WGS) entry which is preliminary data.</text>
</comment>
<gene>
    <name evidence="1" type="ORF">O181_110540</name>
</gene>
<protein>
    <submittedName>
        <fullName evidence="1">Uncharacterized protein</fullName>
    </submittedName>
</protein>
<name>A0A9Q3JWL6_9BASI</name>
<feature type="non-terminal residue" evidence="1">
    <location>
        <position position="1"/>
    </location>
</feature>
<proteinExistence type="predicted"/>
<accession>A0A9Q3JWL6</accession>
<evidence type="ECO:0000313" key="2">
    <source>
        <dbReference type="Proteomes" id="UP000765509"/>
    </source>
</evidence>
<dbReference type="AlphaFoldDB" id="A0A9Q3JWL6"/>
<sequence>MDTRTSNRPTGMIPDYEPCPSSIANEGWRWREDIQAWAERHHVLSPMGFKCQ</sequence>
<dbReference type="EMBL" id="AVOT02086968">
    <property type="protein sequence ID" value="MBW0570825.1"/>
    <property type="molecule type" value="Genomic_DNA"/>
</dbReference>
<keyword evidence="2" id="KW-1185">Reference proteome</keyword>
<organism evidence="1 2">
    <name type="scientific">Austropuccinia psidii MF-1</name>
    <dbReference type="NCBI Taxonomy" id="1389203"/>
    <lineage>
        <taxon>Eukaryota</taxon>
        <taxon>Fungi</taxon>
        <taxon>Dikarya</taxon>
        <taxon>Basidiomycota</taxon>
        <taxon>Pucciniomycotina</taxon>
        <taxon>Pucciniomycetes</taxon>
        <taxon>Pucciniales</taxon>
        <taxon>Sphaerophragmiaceae</taxon>
        <taxon>Austropuccinia</taxon>
    </lineage>
</organism>